<dbReference type="GO" id="GO:0005929">
    <property type="term" value="C:cilium"/>
    <property type="evidence" value="ECO:0007669"/>
    <property type="project" value="UniProtKB-UniRule"/>
</dbReference>
<dbReference type="GO" id="GO:0005634">
    <property type="term" value="C:nucleus"/>
    <property type="evidence" value="ECO:0007669"/>
    <property type="project" value="UniProtKB-SubCell"/>
</dbReference>
<protein>
    <recommendedName>
        <fullName evidence="5 12">ADP-ribosylation factor-like protein 2-binding protein</fullName>
        <shortName evidence="12">ARF-like 2-binding protein</shortName>
    </recommendedName>
</protein>
<evidence type="ECO:0000259" key="13">
    <source>
        <dbReference type="Pfam" id="PF11527"/>
    </source>
</evidence>
<keyword evidence="9 12" id="KW-0206">Cytoskeleton</keyword>
<dbReference type="PANTHER" id="PTHR15487:SF4">
    <property type="entry name" value="ADP-RIBOSYLATION FACTOR-LIKE PROTEIN 2-BINDING PROTEIN"/>
    <property type="match status" value="1"/>
</dbReference>
<keyword evidence="6 12" id="KW-0963">Cytoplasm</keyword>
<proteinExistence type="inferred from homology"/>
<dbReference type="Pfam" id="PF11527">
    <property type="entry name" value="ARL2_Bind_BART"/>
    <property type="match status" value="1"/>
</dbReference>
<sequence>MQCLDEEEFAISKSSDVDAAFDLVIGNIEDIIMELYDILMDFCVILLSEDEFQHLQQSFMEKYYLEFDDSEENKLSYTPIFNEYIEILEKHLEQQLGHRIPGFNMDDFTHSLKQHKDEVSGDILDMLLTFTDFMAFKEMFIDYRAEKEGKGLDLSSGLMVKSLNSSSTSQLS</sequence>
<dbReference type="PANTHER" id="PTHR15487">
    <property type="entry name" value="ADP-RIBOSYLATION FACTOR-LIKE PROTEIN 2-BINDING PROTEIN"/>
    <property type="match status" value="1"/>
</dbReference>
<keyword evidence="10 12" id="KW-0539">Nucleus</keyword>
<keyword evidence="11 12" id="KW-0966">Cell projection</keyword>
<dbReference type="STRING" id="623744.A0A553PYU6"/>
<evidence type="ECO:0000256" key="5">
    <source>
        <dbReference type="ARBA" id="ARBA00014849"/>
    </source>
</evidence>
<evidence type="ECO:0000256" key="2">
    <source>
        <dbReference type="ARBA" id="ARBA00004123"/>
    </source>
</evidence>
<keyword evidence="7 12" id="KW-0969">Cilium</keyword>
<dbReference type="InterPro" id="IPR042541">
    <property type="entry name" value="BART_sf"/>
</dbReference>
<dbReference type="GO" id="GO:0005758">
    <property type="term" value="C:mitochondrial intermembrane space"/>
    <property type="evidence" value="ECO:0007669"/>
    <property type="project" value="UniProtKB-SubCell"/>
</dbReference>
<evidence type="ECO:0000256" key="6">
    <source>
        <dbReference type="ARBA" id="ARBA00022490"/>
    </source>
</evidence>
<dbReference type="GO" id="GO:0051457">
    <property type="term" value="P:maintenance of protein location in nucleus"/>
    <property type="evidence" value="ECO:0007669"/>
    <property type="project" value="TreeGrafter"/>
</dbReference>
<comment type="caution">
    <text evidence="14">The sequence shown here is derived from an EMBL/GenBank/DDBJ whole genome shotgun (WGS) entry which is preliminary data.</text>
</comment>
<evidence type="ECO:0000256" key="1">
    <source>
        <dbReference type="ARBA" id="ARBA00004120"/>
    </source>
</evidence>
<keyword evidence="15" id="KW-1185">Reference proteome</keyword>
<keyword evidence="8 12" id="KW-0496">Mitochondrion</keyword>
<dbReference type="Gene3D" id="1.20.1520.10">
    <property type="entry name" value="ADP-ribosylation factor-like 2-binding protein, domain"/>
    <property type="match status" value="1"/>
</dbReference>
<dbReference type="InterPro" id="IPR038849">
    <property type="entry name" value="ARL2BP"/>
</dbReference>
<evidence type="ECO:0000256" key="12">
    <source>
        <dbReference type="RuleBase" id="RU367099"/>
    </source>
</evidence>
<evidence type="ECO:0000256" key="7">
    <source>
        <dbReference type="ARBA" id="ARBA00023069"/>
    </source>
</evidence>
<dbReference type="AlphaFoldDB" id="A0A553PYU6"/>
<evidence type="ECO:0000256" key="10">
    <source>
        <dbReference type="ARBA" id="ARBA00023242"/>
    </source>
</evidence>
<dbReference type="EMBL" id="SRMA01026534">
    <property type="protein sequence ID" value="TRY82858.1"/>
    <property type="molecule type" value="Genomic_DNA"/>
</dbReference>
<organism evidence="14 15">
    <name type="scientific">Danionella cerebrum</name>
    <dbReference type="NCBI Taxonomy" id="2873325"/>
    <lineage>
        <taxon>Eukaryota</taxon>
        <taxon>Metazoa</taxon>
        <taxon>Chordata</taxon>
        <taxon>Craniata</taxon>
        <taxon>Vertebrata</taxon>
        <taxon>Euteleostomi</taxon>
        <taxon>Actinopterygii</taxon>
        <taxon>Neopterygii</taxon>
        <taxon>Teleostei</taxon>
        <taxon>Ostariophysi</taxon>
        <taxon>Cypriniformes</taxon>
        <taxon>Danionidae</taxon>
        <taxon>Danioninae</taxon>
        <taxon>Danionella</taxon>
    </lineage>
</organism>
<evidence type="ECO:0000256" key="8">
    <source>
        <dbReference type="ARBA" id="ARBA00023128"/>
    </source>
</evidence>
<gene>
    <name evidence="14" type="ORF">DNTS_022066</name>
</gene>
<accession>A0A553PYU6</accession>
<dbReference type="GO" id="GO:0005813">
    <property type="term" value="C:centrosome"/>
    <property type="evidence" value="ECO:0007669"/>
    <property type="project" value="UniProtKB-SubCell"/>
</dbReference>
<feature type="domain" description="BART" evidence="13">
    <location>
        <begin position="39"/>
        <end position="149"/>
    </location>
</feature>
<evidence type="ECO:0000256" key="11">
    <source>
        <dbReference type="ARBA" id="ARBA00023273"/>
    </source>
</evidence>
<evidence type="ECO:0000256" key="4">
    <source>
        <dbReference type="ARBA" id="ARBA00009880"/>
    </source>
</evidence>
<evidence type="ECO:0000313" key="15">
    <source>
        <dbReference type="Proteomes" id="UP000316079"/>
    </source>
</evidence>
<name>A0A553PYU6_9TELE</name>
<comment type="subcellular location">
    <subcellularLocation>
        <location evidence="1 12">Cytoplasm</location>
        <location evidence="1 12">Cytoskeleton</location>
        <location evidence="1 12">Cilium basal body</location>
    </subcellularLocation>
    <subcellularLocation>
        <location evidence="3 12">Cytoplasm</location>
        <location evidence="3 12">Cytoskeleton</location>
        <location evidence="3 12">Microtubule organizing center</location>
        <location evidence="3 12">Centrosome</location>
    </subcellularLocation>
    <subcellularLocation>
        <location evidence="12">Cytoplasm</location>
    </subcellularLocation>
    <subcellularLocation>
        <location evidence="2 12">Nucleus</location>
    </subcellularLocation>
    <subcellularLocation>
        <location evidence="12">Mitochondrion intermembrane space</location>
    </subcellularLocation>
</comment>
<dbReference type="InterPro" id="IPR023379">
    <property type="entry name" value="BART_dom"/>
</dbReference>
<dbReference type="OrthoDB" id="302784at2759"/>
<reference evidence="14 15" key="1">
    <citation type="journal article" date="2019" name="Sci. Data">
        <title>Hybrid genome assembly and annotation of Danionella translucida.</title>
        <authorList>
            <person name="Kadobianskyi M."/>
            <person name="Schulze L."/>
            <person name="Schuelke M."/>
            <person name="Judkewitz B."/>
        </authorList>
    </citation>
    <scope>NUCLEOTIDE SEQUENCE [LARGE SCALE GENOMIC DNA]</scope>
    <source>
        <strain evidence="14 15">Bolton</strain>
    </source>
</reference>
<evidence type="ECO:0000256" key="9">
    <source>
        <dbReference type="ARBA" id="ARBA00023212"/>
    </source>
</evidence>
<dbReference type="Proteomes" id="UP000316079">
    <property type="component" value="Unassembled WGS sequence"/>
</dbReference>
<comment type="similarity">
    <text evidence="4 12">Belongs to the ARL2BP family.</text>
</comment>
<evidence type="ECO:0000256" key="3">
    <source>
        <dbReference type="ARBA" id="ARBA00004300"/>
    </source>
</evidence>
<comment type="function">
    <text evidence="12">Plays a role as an effector of the ADP-ribosylation factor-like protein 2, ARL2.</text>
</comment>
<evidence type="ECO:0000313" key="14">
    <source>
        <dbReference type="EMBL" id="TRY82858.1"/>
    </source>
</evidence>